<evidence type="ECO:0000256" key="3">
    <source>
        <dbReference type="ARBA" id="ARBA00022643"/>
    </source>
</evidence>
<evidence type="ECO:0000256" key="1">
    <source>
        <dbReference type="ARBA" id="ARBA00001917"/>
    </source>
</evidence>
<keyword evidence="3" id="KW-0288">FMN</keyword>
<keyword evidence="4" id="KW-0521">NADP</keyword>
<dbReference type="InterPro" id="IPR001155">
    <property type="entry name" value="OxRdtase_FMN_N"/>
</dbReference>
<dbReference type="Proteomes" id="UP001524502">
    <property type="component" value="Unassembled WGS sequence"/>
</dbReference>
<dbReference type="InterPro" id="IPR044152">
    <property type="entry name" value="YqjM-like"/>
</dbReference>
<comment type="cofactor">
    <cofactor evidence="1">
        <name>FMN</name>
        <dbReference type="ChEBI" id="CHEBI:58210"/>
    </cofactor>
</comment>
<name>A0ABT1RN79_9FIRM</name>
<dbReference type="CDD" id="cd02803">
    <property type="entry name" value="OYE_like_FMN_family"/>
    <property type="match status" value="1"/>
</dbReference>
<dbReference type="Pfam" id="PF00724">
    <property type="entry name" value="Oxidored_FMN"/>
    <property type="match status" value="1"/>
</dbReference>
<evidence type="ECO:0000259" key="6">
    <source>
        <dbReference type="Pfam" id="PF00724"/>
    </source>
</evidence>
<evidence type="ECO:0000313" key="8">
    <source>
        <dbReference type="Proteomes" id="UP001524502"/>
    </source>
</evidence>
<dbReference type="PANTHER" id="PTHR43303:SF4">
    <property type="entry name" value="NADPH DEHYDROGENASE C23G7.10C-RELATED"/>
    <property type="match status" value="1"/>
</dbReference>
<dbReference type="SUPFAM" id="SSF51395">
    <property type="entry name" value="FMN-linked oxidoreductases"/>
    <property type="match status" value="1"/>
</dbReference>
<gene>
    <name evidence="7" type="ORF">NE619_07795</name>
</gene>
<dbReference type="RefSeq" id="WP_256131824.1">
    <property type="nucleotide sequence ID" value="NZ_JANFXK010000007.1"/>
</dbReference>
<keyword evidence="8" id="KW-1185">Reference proteome</keyword>
<dbReference type="EMBL" id="JANFXK010000007">
    <property type="protein sequence ID" value="MCQ4636629.1"/>
    <property type="molecule type" value="Genomic_DNA"/>
</dbReference>
<sequence length="330" mass="35063">MAIINTPLAAGKITFKNRLVYPPITIAKASPDGKVTEDSLEYYQDKMRGGHFSLAIVEHCYITQQGKASAGQVSIADDSKIQGLAKLARVIKGSGTKAVVQMNHAGSCTTQEVTGMKLAGPSPVKNPRQGGVPEEMTKADISRVVSAFAAAAARGKAAGYDGVEIHSAHSYLLNQFYSPLTNLRNDQYGGKLENRISIHLEIIDAVRKAVGRDYPVFLRLGACDYLPGGNKTQDAVKAARIFEDAGIDVLDISGGMCGYVNPENKAPGYFGAESKAIREAVSIPVISTGGVKEAEDVEALLEAGVADLIGVGRTVMKDSAWAGRTIAFYR</sequence>
<accession>A0ABT1RN79</accession>
<reference evidence="7 8" key="1">
    <citation type="submission" date="2022-06" db="EMBL/GenBank/DDBJ databases">
        <title>Isolation of gut microbiota from human fecal samples.</title>
        <authorList>
            <person name="Pamer E.G."/>
            <person name="Barat B."/>
            <person name="Waligurski E."/>
            <person name="Medina S."/>
            <person name="Paddock L."/>
            <person name="Mostad J."/>
        </authorList>
    </citation>
    <scope>NUCLEOTIDE SEQUENCE [LARGE SCALE GENOMIC DNA]</scope>
    <source>
        <strain evidence="7 8">SL.3.17</strain>
    </source>
</reference>
<evidence type="ECO:0000256" key="2">
    <source>
        <dbReference type="ARBA" id="ARBA00022630"/>
    </source>
</evidence>
<dbReference type="InterPro" id="IPR013785">
    <property type="entry name" value="Aldolase_TIM"/>
</dbReference>
<comment type="caution">
    <text evidence="7">The sequence shown here is derived from an EMBL/GenBank/DDBJ whole genome shotgun (WGS) entry which is preliminary data.</text>
</comment>
<evidence type="ECO:0000313" key="7">
    <source>
        <dbReference type="EMBL" id="MCQ4636629.1"/>
    </source>
</evidence>
<feature type="domain" description="NADH:flavin oxidoreductase/NADH oxidase N-terminal" evidence="6">
    <location>
        <begin position="6"/>
        <end position="324"/>
    </location>
</feature>
<protein>
    <submittedName>
        <fullName evidence="7">NADH:flavin oxidoreductase</fullName>
    </submittedName>
</protein>
<proteinExistence type="predicted"/>
<keyword evidence="2" id="KW-0285">Flavoprotein</keyword>
<dbReference type="Gene3D" id="3.20.20.70">
    <property type="entry name" value="Aldolase class I"/>
    <property type="match status" value="1"/>
</dbReference>
<keyword evidence="5" id="KW-0560">Oxidoreductase</keyword>
<organism evidence="7 8">
    <name type="scientific">Anaerovorax odorimutans</name>
    <dbReference type="NCBI Taxonomy" id="109327"/>
    <lineage>
        <taxon>Bacteria</taxon>
        <taxon>Bacillati</taxon>
        <taxon>Bacillota</taxon>
        <taxon>Clostridia</taxon>
        <taxon>Peptostreptococcales</taxon>
        <taxon>Anaerovoracaceae</taxon>
        <taxon>Anaerovorax</taxon>
    </lineage>
</organism>
<evidence type="ECO:0000256" key="5">
    <source>
        <dbReference type="ARBA" id="ARBA00023002"/>
    </source>
</evidence>
<evidence type="ECO:0000256" key="4">
    <source>
        <dbReference type="ARBA" id="ARBA00022857"/>
    </source>
</evidence>
<dbReference type="PANTHER" id="PTHR43303">
    <property type="entry name" value="NADPH DEHYDROGENASE C23G7.10C-RELATED"/>
    <property type="match status" value="1"/>
</dbReference>